<evidence type="ECO:0000256" key="5">
    <source>
        <dbReference type="ARBA" id="ARBA00023004"/>
    </source>
</evidence>
<dbReference type="RefSeq" id="WP_082431389.1">
    <property type="nucleotide sequence ID" value="NZ_CAXSSI010000001.1"/>
</dbReference>
<dbReference type="SFLD" id="SFLDG01067">
    <property type="entry name" value="SPASM/twitch_domain_containing"/>
    <property type="match status" value="1"/>
</dbReference>
<dbReference type="PANTHER" id="PTHR43273">
    <property type="entry name" value="ANAEROBIC SULFATASE-MATURATING ENZYME HOMOLOG ASLB-RELATED"/>
    <property type="match status" value="1"/>
</dbReference>
<dbReference type="SFLD" id="SFLDG01386">
    <property type="entry name" value="main_SPASM_domain-containing"/>
    <property type="match status" value="1"/>
</dbReference>
<dbReference type="AlphaFoldDB" id="A0A174N792"/>
<organism evidence="8 10">
    <name type="scientific">Bacteroides caccae</name>
    <dbReference type="NCBI Taxonomy" id="47678"/>
    <lineage>
        <taxon>Bacteria</taxon>
        <taxon>Pseudomonadati</taxon>
        <taxon>Bacteroidota</taxon>
        <taxon>Bacteroidia</taxon>
        <taxon>Bacteroidales</taxon>
        <taxon>Bacteroidaceae</taxon>
        <taxon>Bacteroides</taxon>
    </lineage>
</organism>
<dbReference type="Pfam" id="PF13353">
    <property type="entry name" value="Fer4_12"/>
    <property type="match status" value="1"/>
</dbReference>
<evidence type="ECO:0000313" key="11">
    <source>
        <dbReference type="Proteomes" id="UP000491168"/>
    </source>
</evidence>
<keyword evidence="3" id="KW-0949">S-adenosyl-L-methionine</keyword>
<dbReference type="SFLD" id="SFLDG01384">
    <property type="entry name" value="thioether_bond_formation_requi"/>
    <property type="match status" value="1"/>
</dbReference>
<evidence type="ECO:0000256" key="7">
    <source>
        <dbReference type="ARBA" id="ARBA00023601"/>
    </source>
</evidence>
<dbReference type="GO" id="GO:0046872">
    <property type="term" value="F:metal ion binding"/>
    <property type="evidence" value="ECO:0007669"/>
    <property type="project" value="UniProtKB-KW"/>
</dbReference>
<dbReference type="SUPFAM" id="SSF102114">
    <property type="entry name" value="Radical SAM enzymes"/>
    <property type="match status" value="1"/>
</dbReference>
<dbReference type="InterPro" id="IPR058240">
    <property type="entry name" value="rSAM_sf"/>
</dbReference>
<keyword evidence="5" id="KW-0408">Iron</keyword>
<name>A0A174N792_9BACE</name>
<evidence type="ECO:0000313" key="8">
    <source>
        <dbReference type="EMBL" id="CUP44604.1"/>
    </source>
</evidence>
<reference evidence="9 11" key="2">
    <citation type="journal article" date="2019" name="Nat. Med.">
        <title>A library of human gut bacterial isolates paired with longitudinal multiomics data enables mechanistic microbiome research.</title>
        <authorList>
            <person name="Poyet M."/>
            <person name="Groussin M."/>
            <person name="Gibbons S.M."/>
            <person name="Avila-Pacheco J."/>
            <person name="Jiang X."/>
            <person name="Kearney S.M."/>
            <person name="Perrotta A.R."/>
            <person name="Berdy B."/>
            <person name="Zhao S."/>
            <person name="Lieberman T.D."/>
            <person name="Swanson P.K."/>
            <person name="Smith M."/>
            <person name="Roesemann S."/>
            <person name="Alexander J.E."/>
            <person name="Rich S.A."/>
            <person name="Livny J."/>
            <person name="Vlamakis H."/>
            <person name="Clish C."/>
            <person name="Bullock K."/>
            <person name="Deik A."/>
            <person name="Scott J."/>
            <person name="Pierce K.A."/>
            <person name="Xavier R.J."/>
            <person name="Alm E.J."/>
        </authorList>
    </citation>
    <scope>NUCLEOTIDE SEQUENCE [LARGE SCALE GENOMIC DNA]</scope>
    <source>
        <strain evidence="9 11">BIOML-A21</strain>
    </source>
</reference>
<proteinExistence type="inferred from homology"/>
<dbReference type="EMBL" id="CZAI01000004">
    <property type="protein sequence ID" value="CUP44604.1"/>
    <property type="molecule type" value="Genomic_DNA"/>
</dbReference>
<evidence type="ECO:0000256" key="1">
    <source>
        <dbReference type="ARBA" id="ARBA00001966"/>
    </source>
</evidence>
<dbReference type="InterPro" id="IPR023867">
    <property type="entry name" value="Sulphatase_maturase_rSAM"/>
</dbReference>
<evidence type="ECO:0000256" key="3">
    <source>
        <dbReference type="ARBA" id="ARBA00022691"/>
    </source>
</evidence>
<dbReference type="InterPro" id="IPR000385">
    <property type="entry name" value="MoaA_NifB_PqqE_Fe-S-bd_CS"/>
</dbReference>
<dbReference type="InterPro" id="IPR013785">
    <property type="entry name" value="Aldolase_TIM"/>
</dbReference>
<comment type="cofactor">
    <cofactor evidence="1">
        <name>[4Fe-4S] cluster</name>
        <dbReference type="ChEBI" id="CHEBI:49883"/>
    </cofactor>
</comment>
<dbReference type="Gene3D" id="3.20.20.70">
    <property type="entry name" value="Aldolase class I"/>
    <property type="match status" value="1"/>
</dbReference>
<dbReference type="InterPro" id="IPR007197">
    <property type="entry name" value="rSAM"/>
</dbReference>
<evidence type="ECO:0000313" key="9">
    <source>
        <dbReference type="EMBL" id="KAA5492970.1"/>
    </source>
</evidence>
<evidence type="ECO:0000256" key="2">
    <source>
        <dbReference type="ARBA" id="ARBA00022485"/>
    </source>
</evidence>
<gene>
    <name evidence="8" type="ORF">ERS852494_02292</name>
    <name evidence="9" type="ORF">F2Y35_08835</name>
</gene>
<dbReference type="Proteomes" id="UP000095657">
    <property type="component" value="Unassembled WGS sequence"/>
</dbReference>
<sequence>MNKIANNHSIWEEEHSGRRRVCMLMITHACNLNCSYCYESHKQNAYMPVELAKEIISKEASFIKESDKFDEIQVDFMGGEPLMNFTLIKEIVEWLEGGGIDVPWICFASTNGTLIDHDMKEWLKQHKQYMVLGASYDGTSKMQSKNRGTDRYDIDLDFFHELWPAQTFQMTISKETLPFLADGVLSVQHKGYEINAALAQGVNWSIEDAKLYRKQLCLLKDAYLKDLQLKPLNRLIRYVDVFNLAPTERRQIHGCGSGLNMVTYDIDGKKYGCHMFTPIVLGTDKAIGVDAVEWEKSDLMADPYCETCVLRRFCPTCPGFNYKYRGHFASRDKRWCPLVLAEAMTACEFQIERIAMMDNLSAEDAEHAQTAIKAYNVLKHLDLEKSVSPYIIA</sequence>
<dbReference type="CDD" id="cd01335">
    <property type="entry name" value="Radical_SAM"/>
    <property type="match status" value="1"/>
</dbReference>
<keyword evidence="2" id="KW-0004">4Fe-4S</keyword>
<evidence type="ECO:0000256" key="6">
    <source>
        <dbReference type="ARBA" id="ARBA00023014"/>
    </source>
</evidence>
<dbReference type="PANTHER" id="PTHR43273:SF3">
    <property type="entry name" value="ANAEROBIC SULFATASE-MATURATING ENZYME HOMOLOG ASLB-RELATED"/>
    <property type="match status" value="1"/>
</dbReference>
<keyword evidence="4" id="KW-0479">Metal-binding</keyword>
<accession>A0A174N792</accession>
<keyword evidence="6" id="KW-0411">Iron-sulfur</keyword>
<comment type="similarity">
    <text evidence="7">Belongs to the radical SAM superfamily. Anaerobic sulfatase-maturating enzyme family.</text>
</comment>
<dbReference type="STRING" id="47678.ERS852494_02292"/>
<evidence type="ECO:0000256" key="4">
    <source>
        <dbReference type="ARBA" id="ARBA00022723"/>
    </source>
</evidence>
<dbReference type="EMBL" id="VVYF01000007">
    <property type="protein sequence ID" value="KAA5492970.1"/>
    <property type="molecule type" value="Genomic_DNA"/>
</dbReference>
<reference evidence="8 10" key="1">
    <citation type="submission" date="2015-09" db="EMBL/GenBank/DDBJ databases">
        <authorList>
            <consortium name="Pathogen Informatics"/>
        </authorList>
    </citation>
    <scope>NUCLEOTIDE SEQUENCE [LARGE SCALE GENOMIC DNA]</scope>
    <source>
        <strain evidence="8 10">2789STDY5834880</strain>
    </source>
</reference>
<evidence type="ECO:0000313" key="10">
    <source>
        <dbReference type="Proteomes" id="UP000095657"/>
    </source>
</evidence>
<dbReference type="SFLD" id="SFLDS00029">
    <property type="entry name" value="Radical_SAM"/>
    <property type="match status" value="1"/>
</dbReference>
<protein>
    <submittedName>
        <fullName evidence="9">4Fe-4S cluster-binding domain-containing protein</fullName>
    </submittedName>
    <submittedName>
        <fullName evidence="8">Radical SAM protein</fullName>
    </submittedName>
</protein>
<dbReference type="GO" id="GO:0051539">
    <property type="term" value="F:4 iron, 4 sulfur cluster binding"/>
    <property type="evidence" value="ECO:0007669"/>
    <property type="project" value="UniProtKB-KW"/>
</dbReference>
<dbReference type="GO" id="GO:0016491">
    <property type="term" value="F:oxidoreductase activity"/>
    <property type="evidence" value="ECO:0007669"/>
    <property type="project" value="InterPro"/>
</dbReference>
<dbReference type="PROSITE" id="PS01305">
    <property type="entry name" value="MOAA_NIFB_PQQE"/>
    <property type="match status" value="1"/>
</dbReference>
<dbReference type="Proteomes" id="UP000491168">
    <property type="component" value="Unassembled WGS sequence"/>
</dbReference>